<protein>
    <submittedName>
        <fullName evidence="2">Uncharacterized protein</fullName>
    </submittedName>
</protein>
<keyword evidence="1" id="KW-1133">Transmembrane helix</keyword>
<keyword evidence="1" id="KW-0812">Transmembrane</keyword>
<proteinExistence type="predicted"/>
<evidence type="ECO:0000256" key="1">
    <source>
        <dbReference type="SAM" id="Phobius"/>
    </source>
</evidence>
<organism evidence="2">
    <name type="scientific">Cacopsylla melanoneura</name>
    <dbReference type="NCBI Taxonomy" id="428564"/>
    <lineage>
        <taxon>Eukaryota</taxon>
        <taxon>Metazoa</taxon>
        <taxon>Ecdysozoa</taxon>
        <taxon>Arthropoda</taxon>
        <taxon>Hexapoda</taxon>
        <taxon>Insecta</taxon>
        <taxon>Pterygota</taxon>
        <taxon>Neoptera</taxon>
        <taxon>Paraneoptera</taxon>
        <taxon>Hemiptera</taxon>
        <taxon>Sternorrhyncha</taxon>
        <taxon>Psylloidea</taxon>
        <taxon>Psyllidae</taxon>
        <taxon>Psyllinae</taxon>
        <taxon>Cacopsylla</taxon>
    </lineage>
</organism>
<dbReference type="AlphaFoldDB" id="A0A8D8TLN0"/>
<sequence>MQYAMVGNIFACYHLFFCKQLFELLNDKKYDFFNLKVLMINHARYDMWVALKNDFYFTYPIFFFVVCIYFNAPLSETCVCGTWVMWLYVGNVGIRGLLVIKCYCCTFRIFREHVRNHKIQE</sequence>
<evidence type="ECO:0000313" key="2">
    <source>
        <dbReference type="EMBL" id="CAG6690775.1"/>
    </source>
</evidence>
<feature type="transmembrane region" description="Helical" evidence="1">
    <location>
        <begin position="54"/>
        <end position="72"/>
    </location>
</feature>
<keyword evidence="1" id="KW-0472">Membrane</keyword>
<reference evidence="2" key="1">
    <citation type="submission" date="2021-05" db="EMBL/GenBank/DDBJ databases">
        <authorList>
            <person name="Alioto T."/>
            <person name="Alioto T."/>
            <person name="Gomez Garrido J."/>
        </authorList>
    </citation>
    <scope>NUCLEOTIDE SEQUENCE</scope>
</reference>
<accession>A0A8D8TLN0</accession>
<name>A0A8D8TLN0_9HEMI</name>
<dbReference type="EMBL" id="HBUF01299422">
    <property type="protein sequence ID" value="CAG6690775.1"/>
    <property type="molecule type" value="Transcribed_RNA"/>
</dbReference>